<dbReference type="InterPro" id="IPR043128">
    <property type="entry name" value="Rev_trsase/Diguanyl_cyclase"/>
</dbReference>
<keyword evidence="4" id="KW-1133">Transmembrane helix</keyword>
<evidence type="ECO:0000313" key="6">
    <source>
        <dbReference type="EMBL" id="QIO10435.1"/>
    </source>
</evidence>
<dbReference type="Pfam" id="PF00990">
    <property type="entry name" value="GGDEF"/>
    <property type="match status" value="1"/>
</dbReference>
<feature type="transmembrane region" description="Helical" evidence="4">
    <location>
        <begin position="12"/>
        <end position="29"/>
    </location>
</feature>
<evidence type="ECO:0000313" key="7">
    <source>
        <dbReference type="Proteomes" id="UP000501939"/>
    </source>
</evidence>
<feature type="transmembrane region" description="Helical" evidence="4">
    <location>
        <begin position="174"/>
        <end position="192"/>
    </location>
</feature>
<gene>
    <name evidence="6" type="ORF">G8D99_11655</name>
</gene>
<evidence type="ECO:0000256" key="1">
    <source>
        <dbReference type="ARBA" id="ARBA00001946"/>
    </source>
</evidence>
<dbReference type="SMART" id="SM00267">
    <property type="entry name" value="GGDEF"/>
    <property type="match status" value="1"/>
</dbReference>
<dbReference type="Proteomes" id="UP000501939">
    <property type="component" value="Chromosome"/>
</dbReference>
<feature type="domain" description="GGDEF" evidence="5">
    <location>
        <begin position="232"/>
        <end position="365"/>
    </location>
</feature>
<dbReference type="Gene3D" id="3.30.70.270">
    <property type="match status" value="1"/>
</dbReference>
<evidence type="ECO:0000256" key="4">
    <source>
        <dbReference type="SAM" id="Phobius"/>
    </source>
</evidence>
<dbReference type="PROSITE" id="PS50887">
    <property type="entry name" value="GGDEF"/>
    <property type="match status" value="1"/>
</dbReference>
<feature type="transmembrane region" description="Helical" evidence="4">
    <location>
        <begin position="102"/>
        <end position="120"/>
    </location>
</feature>
<organism evidence="6 7">
    <name type="scientific">Acinetobacter lanii</name>
    <dbReference type="NCBI Taxonomy" id="2715163"/>
    <lineage>
        <taxon>Bacteria</taxon>
        <taxon>Pseudomonadati</taxon>
        <taxon>Pseudomonadota</taxon>
        <taxon>Gammaproteobacteria</taxon>
        <taxon>Moraxellales</taxon>
        <taxon>Moraxellaceae</taxon>
        <taxon>Acinetobacter</taxon>
    </lineage>
</organism>
<dbReference type="PANTHER" id="PTHR45138:SF9">
    <property type="entry name" value="DIGUANYLATE CYCLASE DGCM-RELATED"/>
    <property type="match status" value="1"/>
</dbReference>
<dbReference type="FunFam" id="3.30.70.270:FF:000001">
    <property type="entry name" value="Diguanylate cyclase domain protein"/>
    <property type="match status" value="1"/>
</dbReference>
<evidence type="ECO:0000256" key="2">
    <source>
        <dbReference type="ARBA" id="ARBA00012528"/>
    </source>
</evidence>
<keyword evidence="4" id="KW-0812">Transmembrane</keyword>
<reference evidence="6 7" key="1">
    <citation type="submission" date="2020-03" db="EMBL/GenBank/DDBJ databases">
        <authorList>
            <person name="Zhu W."/>
        </authorList>
    </citation>
    <scope>NUCLEOTIDE SEQUENCE [LARGE SCALE GENOMIC DNA]</scope>
    <source>
        <strain evidence="6 7">185</strain>
    </source>
</reference>
<feature type="transmembrane region" description="Helical" evidence="4">
    <location>
        <begin position="49"/>
        <end position="66"/>
    </location>
</feature>
<evidence type="ECO:0000256" key="3">
    <source>
        <dbReference type="ARBA" id="ARBA00034247"/>
    </source>
</evidence>
<sequence length="367" mass="42240">MNWSNLNKSMLVLFLGGIDHILWIAWYLGCSLTPSLQHWLNPDYFKFHVTRMSICCILSFLLIWPCHYYRHNVYAQTYLPYISIIFFSLTFIYGGYTIGISSPATIAGYISLVTVGLVLFERKIIYIIFIPITIYLLIAIVLSMLGKMTYAPVYSEEVNRSILIHNEFWVYSQLYLYIPIFFAGLVLFEVLLTQWRNREKQINEISQIDPLTGIYNRRKIASNLSQIQQDQQSYALVLLDLDHFKKINDSYGHDVGDQVLKKVAKILSANLRGEDVVGRFGGEEFILVLKNKSLKQAMDIAERCRLEIEKEPIYINKSTMIHASASFGVALSKLSLSKEVIIRQADQALYQAKDSGRNQVKPYLDSI</sequence>
<dbReference type="NCBIfam" id="TIGR00254">
    <property type="entry name" value="GGDEF"/>
    <property type="match status" value="1"/>
</dbReference>
<protein>
    <recommendedName>
        <fullName evidence="2">diguanylate cyclase</fullName>
        <ecNumber evidence="2">2.7.7.65</ecNumber>
    </recommendedName>
</protein>
<evidence type="ECO:0000259" key="5">
    <source>
        <dbReference type="PROSITE" id="PS50887"/>
    </source>
</evidence>
<keyword evidence="4" id="KW-0472">Membrane</keyword>
<feature type="transmembrane region" description="Helical" evidence="4">
    <location>
        <begin position="78"/>
        <end position="96"/>
    </location>
</feature>
<comment type="catalytic activity">
    <reaction evidence="3">
        <text>2 GTP = 3',3'-c-di-GMP + 2 diphosphate</text>
        <dbReference type="Rhea" id="RHEA:24898"/>
        <dbReference type="ChEBI" id="CHEBI:33019"/>
        <dbReference type="ChEBI" id="CHEBI:37565"/>
        <dbReference type="ChEBI" id="CHEBI:58805"/>
        <dbReference type="EC" id="2.7.7.65"/>
    </reaction>
</comment>
<dbReference type="GO" id="GO:0052621">
    <property type="term" value="F:diguanylate cyclase activity"/>
    <property type="evidence" value="ECO:0007669"/>
    <property type="project" value="UniProtKB-EC"/>
</dbReference>
<feature type="transmembrane region" description="Helical" evidence="4">
    <location>
        <begin position="125"/>
        <end position="145"/>
    </location>
</feature>
<proteinExistence type="predicted"/>
<dbReference type="PANTHER" id="PTHR45138">
    <property type="entry name" value="REGULATORY COMPONENTS OF SENSORY TRANSDUCTION SYSTEM"/>
    <property type="match status" value="1"/>
</dbReference>
<name>A0A6G8S8B3_9GAMM</name>
<dbReference type="InterPro" id="IPR050469">
    <property type="entry name" value="Diguanylate_Cyclase"/>
</dbReference>
<comment type="cofactor">
    <cofactor evidence="1">
        <name>Mg(2+)</name>
        <dbReference type="ChEBI" id="CHEBI:18420"/>
    </cofactor>
</comment>
<keyword evidence="7" id="KW-1185">Reference proteome</keyword>
<dbReference type="InterPro" id="IPR029787">
    <property type="entry name" value="Nucleotide_cyclase"/>
</dbReference>
<dbReference type="KEGG" id="alj:G8D99_11655"/>
<dbReference type="CDD" id="cd01949">
    <property type="entry name" value="GGDEF"/>
    <property type="match status" value="1"/>
</dbReference>
<dbReference type="SUPFAM" id="SSF55073">
    <property type="entry name" value="Nucleotide cyclase"/>
    <property type="match status" value="1"/>
</dbReference>
<dbReference type="InterPro" id="IPR000160">
    <property type="entry name" value="GGDEF_dom"/>
</dbReference>
<dbReference type="EMBL" id="CP049916">
    <property type="protein sequence ID" value="QIO10435.1"/>
    <property type="molecule type" value="Genomic_DNA"/>
</dbReference>
<accession>A0A6G8S8B3</accession>
<dbReference type="EC" id="2.7.7.65" evidence="2"/>
<dbReference type="AlphaFoldDB" id="A0A6G8S8B3"/>